<dbReference type="Gene3D" id="3.20.20.30">
    <property type="entry name" value="Luciferase-like domain"/>
    <property type="match status" value="1"/>
</dbReference>
<dbReference type="PANTHER" id="PTHR42847:SF9">
    <property type="entry name" value="BLL6451 PROTEIN"/>
    <property type="match status" value="1"/>
</dbReference>
<gene>
    <name evidence="6" type="ORF">FVP77_00575</name>
</gene>
<organism evidence="6 7">
    <name type="scientific">Microbacterium hatanonis</name>
    <dbReference type="NCBI Taxonomy" id="404366"/>
    <lineage>
        <taxon>Bacteria</taxon>
        <taxon>Bacillati</taxon>
        <taxon>Actinomycetota</taxon>
        <taxon>Actinomycetes</taxon>
        <taxon>Micrococcales</taxon>
        <taxon>Microbacteriaceae</taxon>
        <taxon>Microbacterium</taxon>
    </lineage>
</organism>
<keyword evidence="2" id="KW-0288">FMN</keyword>
<reference evidence="6 7" key="1">
    <citation type="submission" date="2019-08" db="EMBL/GenBank/DDBJ databases">
        <authorList>
            <person name="Dong K."/>
        </authorList>
    </citation>
    <scope>NUCLEOTIDE SEQUENCE [LARGE SCALE GENOMIC DNA]</scope>
    <source>
        <strain evidence="6 7">JCM14558</strain>
    </source>
</reference>
<evidence type="ECO:0000259" key="5">
    <source>
        <dbReference type="Pfam" id="PF00296"/>
    </source>
</evidence>
<evidence type="ECO:0000256" key="3">
    <source>
        <dbReference type="ARBA" id="ARBA00023002"/>
    </source>
</evidence>
<dbReference type="InterPro" id="IPR050172">
    <property type="entry name" value="SsuD_RutA_monooxygenase"/>
</dbReference>
<proteinExistence type="predicted"/>
<dbReference type="SUPFAM" id="SSF51679">
    <property type="entry name" value="Bacterial luciferase-like"/>
    <property type="match status" value="1"/>
</dbReference>
<evidence type="ECO:0000313" key="6">
    <source>
        <dbReference type="EMBL" id="TXK12024.1"/>
    </source>
</evidence>
<protein>
    <submittedName>
        <fullName evidence="6">LLM class flavin-dependent oxidoreductase</fullName>
    </submittedName>
</protein>
<dbReference type="InterPro" id="IPR011251">
    <property type="entry name" value="Luciferase-like_dom"/>
</dbReference>
<evidence type="ECO:0000313" key="7">
    <source>
        <dbReference type="Proteomes" id="UP000321034"/>
    </source>
</evidence>
<dbReference type="PANTHER" id="PTHR42847">
    <property type="entry name" value="ALKANESULFONATE MONOOXYGENASE"/>
    <property type="match status" value="1"/>
</dbReference>
<dbReference type="OrthoDB" id="9814695at2"/>
<keyword evidence="3" id="KW-0560">Oxidoreductase</keyword>
<dbReference type="AlphaFoldDB" id="A0A5C8I1V1"/>
<dbReference type="GO" id="GO:0008726">
    <property type="term" value="F:alkanesulfonate monooxygenase activity"/>
    <property type="evidence" value="ECO:0007669"/>
    <property type="project" value="TreeGrafter"/>
</dbReference>
<keyword evidence="1" id="KW-0285">Flavoprotein</keyword>
<evidence type="ECO:0000256" key="4">
    <source>
        <dbReference type="ARBA" id="ARBA00023033"/>
    </source>
</evidence>
<feature type="domain" description="Luciferase-like" evidence="5">
    <location>
        <begin position="38"/>
        <end position="333"/>
    </location>
</feature>
<dbReference type="EMBL" id="VRSV01000001">
    <property type="protein sequence ID" value="TXK12024.1"/>
    <property type="molecule type" value="Genomic_DNA"/>
</dbReference>
<accession>A0A5C8I1V1</accession>
<dbReference type="Proteomes" id="UP000321034">
    <property type="component" value="Unassembled WGS sequence"/>
</dbReference>
<keyword evidence="7" id="KW-1185">Reference proteome</keyword>
<evidence type="ECO:0000256" key="1">
    <source>
        <dbReference type="ARBA" id="ARBA00022630"/>
    </source>
</evidence>
<comment type="caution">
    <text evidence="6">The sequence shown here is derived from an EMBL/GenBank/DDBJ whole genome shotgun (WGS) entry which is preliminary data.</text>
</comment>
<keyword evidence="4" id="KW-0503">Monooxygenase</keyword>
<dbReference type="GO" id="GO:0046306">
    <property type="term" value="P:alkanesulfonate catabolic process"/>
    <property type="evidence" value="ECO:0007669"/>
    <property type="project" value="TreeGrafter"/>
</dbReference>
<dbReference type="Pfam" id="PF00296">
    <property type="entry name" value="Bac_luciferase"/>
    <property type="match status" value="1"/>
</dbReference>
<dbReference type="RefSeq" id="WP_147892773.1">
    <property type="nucleotide sequence ID" value="NZ_BAAANR010000001.1"/>
</dbReference>
<sequence>MPIELRSRLQVATAAIGDPATVVQRRAAAGGNWSVRHSTTPETVLRAAREQEELGYDGVLIAERSGWPDVYAQSSWVLANTTRLKTVSAHRIGRQSPTTTARLAQTIDLLSGGRLVHHFITGHNEVDQQRDGDFIGKEERYARAAEFLEIYVRELTSTEPFDFDGTYYRVRDALSGIGNASSPYAEISWAGSSPAALDVAARWADTFSIPATSLADTVDVTSRVRALAAAHGRTLRYWHNANHIVAETDETARDIAEGVVRELENREELLALDIGSPESVSRTRIYEQSLESDWVDGSLFLGLARVTGVESVPAFVGSPETVAEAMLAHYRNGVEIFGMDPTAYTQEELELKKELLRLLREGAARIDAETRAAVPV</sequence>
<dbReference type="InterPro" id="IPR036661">
    <property type="entry name" value="Luciferase-like_sf"/>
</dbReference>
<name>A0A5C8I1V1_9MICO</name>
<evidence type="ECO:0000256" key="2">
    <source>
        <dbReference type="ARBA" id="ARBA00022643"/>
    </source>
</evidence>